<reference evidence="4" key="1">
    <citation type="submission" date="2015-01" db="EMBL/GenBank/DDBJ databases">
        <authorList>
            <person name="Aslett A.Martin."/>
            <person name="De Silva Nishadi"/>
        </authorList>
    </citation>
    <scope>NUCLEOTIDE SEQUENCE [LARGE SCALE GENOMIC DNA]</scope>
    <source>
        <strain evidence="4">UMC4404</strain>
    </source>
</reference>
<dbReference type="AlphaFoldDB" id="A0A9P1L0G7"/>
<keyword evidence="1" id="KW-0472">Membrane</keyword>
<evidence type="ECO:0000313" key="4">
    <source>
        <dbReference type="Proteomes" id="UP000049685"/>
    </source>
</evidence>
<dbReference type="GO" id="GO:0080120">
    <property type="term" value="P:CAAX-box protein maturation"/>
    <property type="evidence" value="ECO:0007669"/>
    <property type="project" value="UniProtKB-ARBA"/>
</dbReference>
<comment type="caution">
    <text evidence="3">The sequence shown here is derived from an EMBL/GenBank/DDBJ whole genome shotgun (WGS) entry which is preliminary data.</text>
</comment>
<dbReference type="PANTHER" id="PTHR43592:SF15">
    <property type="entry name" value="CAAX AMINO TERMINAL PROTEASE FAMILY PROTEIN"/>
    <property type="match status" value="1"/>
</dbReference>
<keyword evidence="3" id="KW-0645">Protease</keyword>
<dbReference type="GO" id="GO:0006508">
    <property type="term" value="P:proteolysis"/>
    <property type="evidence" value="ECO:0007669"/>
    <property type="project" value="UniProtKB-KW"/>
</dbReference>
<gene>
    <name evidence="3" type="ORF">UMC4404_02911</name>
</gene>
<keyword evidence="1" id="KW-0812">Transmembrane</keyword>
<feature type="domain" description="CAAX prenyl protease 2/Lysostaphin resistance protein A-like" evidence="2">
    <location>
        <begin position="110"/>
        <end position="199"/>
    </location>
</feature>
<evidence type="ECO:0000313" key="3">
    <source>
        <dbReference type="EMBL" id="CEO32311.1"/>
    </source>
</evidence>
<feature type="transmembrane region" description="Helical" evidence="1">
    <location>
        <begin position="60"/>
        <end position="81"/>
    </location>
</feature>
<dbReference type="Pfam" id="PF02517">
    <property type="entry name" value="Rce1-like"/>
    <property type="match status" value="1"/>
</dbReference>
<name>A0A9P1L0G7_PARSO</name>
<protein>
    <submittedName>
        <fullName evidence="3">CAAX amino terminal protease family protein</fullName>
    </submittedName>
</protein>
<accession>A0A9P1L0G7</accession>
<dbReference type="PANTHER" id="PTHR43592">
    <property type="entry name" value="CAAX AMINO TERMINAL PROTEASE"/>
    <property type="match status" value="1"/>
</dbReference>
<dbReference type="Proteomes" id="UP000049685">
    <property type="component" value="Unassembled WGS sequence"/>
</dbReference>
<dbReference type="InterPro" id="IPR003675">
    <property type="entry name" value="Rce1/LyrA-like_dom"/>
</dbReference>
<feature type="transmembrane region" description="Helical" evidence="1">
    <location>
        <begin position="107"/>
        <end position="128"/>
    </location>
</feature>
<organism evidence="3 4">
    <name type="scientific">Paraclostridium sordellii</name>
    <name type="common">Clostridium sordellii</name>
    <dbReference type="NCBI Taxonomy" id="1505"/>
    <lineage>
        <taxon>Bacteria</taxon>
        <taxon>Bacillati</taxon>
        <taxon>Bacillota</taxon>
        <taxon>Clostridia</taxon>
        <taxon>Peptostreptococcales</taxon>
        <taxon>Peptostreptococcaceae</taxon>
        <taxon>Paraclostridium</taxon>
    </lineage>
</organism>
<feature type="transmembrane region" description="Helical" evidence="1">
    <location>
        <begin position="20"/>
        <end position="39"/>
    </location>
</feature>
<proteinExistence type="predicted"/>
<keyword evidence="1" id="KW-1133">Transmembrane helix</keyword>
<dbReference type="GO" id="GO:0004175">
    <property type="term" value="F:endopeptidase activity"/>
    <property type="evidence" value="ECO:0007669"/>
    <property type="project" value="UniProtKB-ARBA"/>
</dbReference>
<sequence length="238" mass="27542">MIISSFIFLLIKDKESFKLITITVVLMDILLVLICGFIANKINFSEKVIKFKVESKFKNLIYSISLISGYILIKCLIIYILSKISYFSLLNHYESFFINSYLKHEKFLGYVIIFLQIIIIGPILEEILFRGILLKSLLNKYYEKPFKAIIYSSVVFAAIHMNLIQSITAFLGAFILGIIYYYTRSIKTCIFIHIINNFLAVVRIPTNSLIAVIYLILGVYLINIGYRNLINKNEKNVD</sequence>
<evidence type="ECO:0000256" key="1">
    <source>
        <dbReference type="SAM" id="Phobius"/>
    </source>
</evidence>
<keyword evidence="3" id="KW-0378">Hydrolase</keyword>
<dbReference type="RefSeq" id="WP_057557263.1">
    <property type="nucleotide sequence ID" value="NZ_CDNY01000003.1"/>
</dbReference>
<feature type="transmembrane region" description="Helical" evidence="1">
    <location>
        <begin position="149"/>
        <end position="182"/>
    </location>
</feature>
<feature type="transmembrane region" description="Helical" evidence="1">
    <location>
        <begin position="202"/>
        <end position="222"/>
    </location>
</feature>
<evidence type="ECO:0000259" key="2">
    <source>
        <dbReference type="Pfam" id="PF02517"/>
    </source>
</evidence>
<dbReference type="EMBL" id="CDNY01000003">
    <property type="protein sequence ID" value="CEO32311.1"/>
    <property type="molecule type" value="Genomic_DNA"/>
</dbReference>